<sequence length="62" mass="7060">MGKKGRKPPATGSGPRRFWGLLAKSRFFLFCDPDHILDLAKKKKRLASKKKPRKGARKEARP</sequence>
<dbReference type="AlphaFoldDB" id="A0A062XYU8"/>
<dbReference type="Proteomes" id="UP000027284">
    <property type="component" value="Unassembled WGS sequence"/>
</dbReference>
<evidence type="ECO:0000313" key="3">
    <source>
        <dbReference type="Proteomes" id="UP000027284"/>
    </source>
</evidence>
<dbReference type="STRING" id="1312852.EG19_10660"/>
<evidence type="ECO:0000256" key="1">
    <source>
        <dbReference type="SAM" id="MobiDB-lite"/>
    </source>
</evidence>
<evidence type="ECO:0000313" key="2">
    <source>
        <dbReference type="EMBL" id="KDA54614.1"/>
    </source>
</evidence>
<reference evidence="2 3" key="1">
    <citation type="submission" date="2014-04" db="EMBL/GenBank/DDBJ databases">
        <title>The Genome Sequence of Thermoanaerobaculum aquaticum MP-01, The First Cultivated Group 23 Acidobacterium.</title>
        <authorList>
            <person name="Stamps B.W."/>
            <person name="Losey N.A."/>
            <person name="Lawson P.A."/>
            <person name="Stevenson B.S."/>
        </authorList>
    </citation>
    <scope>NUCLEOTIDE SEQUENCE [LARGE SCALE GENOMIC DNA]</scope>
    <source>
        <strain evidence="2 3">MP-01</strain>
    </source>
</reference>
<proteinExistence type="predicted"/>
<gene>
    <name evidence="2" type="ORF">EG19_10660</name>
</gene>
<name>A0A062XYU8_9BACT</name>
<feature type="region of interest" description="Disordered" evidence="1">
    <location>
        <begin position="41"/>
        <end position="62"/>
    </location>
</feature>
<comment type="caution">
    <text evidence="2">The sequence shown here is derived from an EMBL/GenBank/DDBJ whole genome shotgun (WGS) entry which is preliminary data.</text>
</comment>
<accession>A0A062XYU8</accession>
<keyword evidence="3" id="KW-1185">Reference proteome</keyword>
<protein>
    <submittedName>
        <fullName evidence="2">Uncharacterized protein</fullName>
    </submittedName>
</protein>
<organism evidence="2 3">
    <name type="scientific">Thermoanaerobaculum aquaticum</name>
    <dbReference type="NCBI Taxonomy" id="1312852"/>
    <lineage>
        <taxon>Bacteria</taxon>
        <taxon>Pseudomonadati</taxon>
        <taxon>Acidobacteriota</taxon>
        <taxon>Thermoanaerobaculia</taxon>
        <taxon>Thermoanaerobaculales</taxon>
        <taxon>Thermoanaerobaculaceae</taxon>
        <taxon>Thermoanaerobaculum</taxon>
    </lineage>
</organism>
<feature type="compositionally biased region" description="Basic residues" evidence="1">
    <location>
        <begin position="41"/>
        <end position="56"/>
    </location>
</feature>
<dbReference type="EMBL" id="JMFG01000006">
    <property type="protein sequence ID" value="KDA54614.1"/>
    <property type="molecule type" value="Genomic_DNA"/>
</dbReference>